<comment type="caution">
    <text evidence="4">The sequence shown here is derived from an EMBL/GenBank/DDBJ whole genome shotgun (WGS) entry which is preliminary data.</text>
</comment>
<evidence type="ECO:0000259" key="3">
    <source>
        <dbReference type="Pfam" id="PF13505"/>
    </source>
</evidence>
<proteinExistence type="predicted"/>
<evidence type="ECO:0000313" key="5">
    <source>
        <dbReference type="Proteomes" id="UP000307790"/>
    </source>
</evidence>
<dbReference type="Proteomes" id="UP000307790">
    <property type="component" value="Unassembled WGS sequence"/>
</dbReference>
<keyword evidence="1 2" id="KW-0732">Signal</keyword>
<dbReference type="EMBL" id="VCBC01000011">
    <property type="protein sequence ID" value="TLU64242.1"/>
    <property type="molecule type" value="Genomic_DNA"/>
</dbReference>
<dbReference type="AlphaFoldDB" id="A0A5R9IG27"/>
<dbReference type="RefSeq" id="WP_138320225.1">
    <property type="nucleotide sequence ID" value="NZ_VCBC01000011.1"/>
</dbReference>
<evidence type="ECO:0000256" key="1">
    <source>
        <dbReference type="ARBA" id="ARBA00022729"/>
    </source>
</evidence>
<feature type="domain" description="Outer membrane protein beta-barrel" evidence="3">
    <location>
        <begin position="9"/>
        <end position="178"/>
    </location>
</feature>
<dbReference type="SUPFAM" id="SSF56925">
    <property type="entry name" value="OMPA-like"/>
    <property type="match status" value="1"/>
</dbReference>
<evidence type="ECO:0000256" key="2">
    <source>
        <dbReference type="SAM" id="SignalP"/>
    </source>
</evidence>
<keyword evidence="5" id="KW-1185">Reference proteome</keyword>
<evidence type="ECO:0000313" key="4">
    <source>
        <dbReference type="EMBL" id="TLU64242.1"/>
    </source>
</evidence>
<dbReference type="InterPro" id="IPR027385">
    <property type="entry name" value="Beta-barrel_OMP"/>
</dbReference>
<accession>A0A5R9IG27</accession>
<sequence length="195" mass="21101">MTIKIAMAVVLILSASSVQAADSIRWNAISASYQSVDVLDETLTGYGLSFTKQLLDTNAFFLGSATDVSKEFDQFDAELQFNTYNFGFGYKNTITNSLDFYGTITFEKAEAESQVGIIKSTTSENGFGLSAGVRWLLIESIELGGSIGYIEVDRKPSTGLNVSALFHISDSISLGAGYSVAEDVNSYSASAMWFF</sequence>
<gene>
    <name evidence="4" type="ORF">FE810_11575</name>
</gene>
<feature type="signal peptide" evidence="2">
    <location>
        <begin position="1"/>
        <end position="20"/>
    </location>
</feature>
<organism evidence="4 5">
    <name type="scientific">Thalassotalea litorea</name>
    <dbReference type="NCBI Taxonomy" id="2020715"/>
    <lineage>
        <taxon>Bacteria</taxon>
        <taxon>Pseudomonadati</taxon>
        <taxon>Pseudomonadota</taxon>
        <taxon>Gammaproteobacteria</taxon>
        <taxon>Alteromonadales</taxon>
        <taxon>Colwelliaceae</taxon>
        <taxon>Thalassotalea</taxon>
    </lineage>
</organism>
<feature type="chain" id="PRO_5024468257" evidence="2">
    <location>
        <begin position="21"/>
        <end position="195"/>
    </location>
</feature>
<dbReference type="Pfam" id="PF13505">
    <property type="entry name" value="OMP_b-brl"/>
    <property type="match status" value="1"/>
</dbReference>
<protein>
    <submittedName>
        <fullName evidence="4">Porin family protein</fullName>
    </submittedName>
</protein>
<dbReference type="InterPro" id="IPR011250">
    <property type="entry name" value="OMP/PagP_B-barrel"/>
</dbReference>
<dbReference type="OrthoDB" id="7059177at2"/>
<name>A0A5R9IG27_9GAMM</name>
<reference evidence="4 5" key="1">
    <citation type="submission" date="2019-05" db="EMBL/GenBank/DDBJ databases">
        <title>Genome sequences of Thalassotalea litorea 1K03283.</title>
        <authorList>
            <person name="Zhang D."/>
        </authorList>
    </citation>
    <scope>NUCLEOTIDE SEQUENCE [LARGE SCALE GENOMIC DNA]</scope>
    <source>
        <strain evidence="4 5">MCCC 1K03283</strain>
    </source>
</reference>